<comment type="catalytic activity">
    <reaction evidence="12">
        <text>4 Fe(2+) + O2 + 4 H(+) = 4 Fe(3+) + 2 H2O</text>
        <dbReference type="Rhea" id="RHEA:11148"/>
        <dbReference type="ChEBI" id="CHEBI:15377"/>
        <dbReference type="ChEBI" id="CHEBI:15378"/>
        <dbReference type="ChEBI" id="CHEBI:15379"/>
        <dbReference type="ChEBI" id="CHEBI:29033"/>
        <dbReference type="ChEBI" id="CHEBI:29034"/>
        <dbReference type="EC" id="1.16.3.1"/>
    </reaction>
</comment>
<evidence type="ECO:0000256" key="1">
    <source>
        <dbReference type="ARBA" id="ARBA00004173"/>
    </source>
</evidence>
<dbReference type="GO" id="GO:0008198">
    <property type="term" value="F:ferrous iron binding"/>
    <property type="evidence" value="ECO:0007669"/>
    <property type="project" value="TreeGrafter"/>
</dbReference>
<evidence type="ECO:0000256" key="8">
    <source>
        <dbReference type="ARBA" id="ARBA00023002"/>
    </source>
</evidence>
<keyword evidence="15" id="KW-1185">Reference proteome</keyword>
<dbReference type="AlphaFoldDB" id="A0A3N4M3N4"/>
<dbReference type="SUPFAM" id="SSF55387">
    <property type="entry name" value="Frataxin/Nqo15-like"/>
    <property type="match status" value="1"/>
</dbReference>
<organism evidence="14 15">
    <name type="scientific">Terfezia boudieri ATCC MYA-4762</name>
    <dbReference type="NCBI Taxonomy" id="1051890"/>
    <lineage>
        <taxon>Eukaryota</taxon>
        <taxon>Fungi</taxon>
        <taxon>Dikarya</taxon>
        <taxon>Ascomycota</taxon>
        <taxon>Pezizomycotina</taxon>
        <taxon>Pezizomycetes</taxon>
        <taxon>Pezizales</taxon>
        <taxon>Pezizaceae</taxon>
        <taxon>Terfezia</taxon>
    </lineage>
</organism>
<evidence type="ECO:0000256" key="7">
    <source>
        <dbReference type="ARBA" id="ARBA00022946"/>
    </source>
</evidence>
<dbReference type="NCBIfam" id="TIGR03422">
    <property type="entry name" value="mito_frataxin"/>
    <property type="match status" value="1"/>
</dbReference>
<dbReference type="InParanoid" id="A0A3N4M3N4"/>
<dbReference type="Pfam" id="PF01491">
    <property type="entry name" value="Frataxin_Cyay"/>
    <property type="match status" value="1"/>
</dbReference>
<dbReference type="GO" id="GO:0008199">
    <property type="term" value="F:ferric iron binding"/>
    <property type="evidence" value="ECO:0007669"/>
    <property type="project" value="InterPro"/>
</dbReference>
<evidence type="ECO:0000313" key="14">
    <source>
        <dbReference type="EMBL" id="RPB27972.1"/>
    </source>
</evidence>
<protein>
    <recommendedName>
        <fullName evidence="3">ferroxidase</fullName>
        <ecNumber evidence="3">1.16.3.1</ecNumber>
    </recommendedName>
</protein>
<evidence type="ECO:0000256" key="13">
    <source>
        <dbReference type="SAM" id="MobiDB-lite"/>
    </source>
</evidence>
<dbReference type="Gene3D" id="3.30.920.10">
    <property type="entry name" value="Frataxin/CyaY"/>
    <property type="match status" value="1"/>
</dbReference>
<evidence type="ECO:0000256" key="11">
    <source>
        <dbReference type="ARBA" id="ARBA00023128"/>
    </source>
</evidence>
<dbReference type="GO" id="GO:0004322">
    <property type="term" value="F:ferroxidase activity"/>
    <property type="evidence" value="ECO:0007669"/>
    <property type="project" value="UniProtKB-EC"/>
</dbReference>
<dbReference type="GO" id="GO:0034986">
    <property type="term" value="F:iron chaperone activity"/>
    <property type="evidence" value="ECO:0007669"/>
    <property type="project" value="TreeGrafter"/>
</dbReference>
<dbReference type="FunCoup" id="A0A3N4M3N4">
    <property type="interactions" value="378"/>
</dbReference>
<dbReference type="InterPro" id="IPR017789">
    <property type="entry name" value="Frataxin"/>
</dbReference>
<evidence type="ECO:0000256" key="6">
    <source>
        <dbReference type="ARBA" id="ARBA00022496"/>
    </source>
</evidence>
<evidence type="ECO:0000256" key="10">
    <source>
        <dbReference type="ARBA" id="ARBA00023065"/>
    </source>
</evidence>
<reference evidence="14 15" key="1">
    <citation type="journal article" date="2018" name="Nat. Ecol. Evol.">
        <title>Pezizomycetes genomes reveal the molecular basis of ectomycorrhizal truffle lifestyle.</title>
        <authorList>
            <person name="Murat C."/>
            <person name="Payen T."/>
            <person name="Noel B."/>
            <person name="Kuo A."/>
            <person name="Morin E."/>
            <person name="Chen J."/>
            <person name="Kohler A."/>
            <person name="Krizsan K."/>
            <person name="Balestrini R."/>
            <person name="Da Silva C."/>
            <person name="Montanini B."/>
            <person name="Hainaut M."/>
            <person name="Levati E."/>
            <person name="Barry K.W."/>
            <person name="Belfiori B."/>
            <person name="Cichocki N."/>
            <person name="Clum A."/>
            <person name="Dockter R.B."/>
            <person name="Fauchery L."/>
            <person name="Guy J."/>
            <person name="Iotti M."/>
            <person name="Le Tacon F."/>
            <person name="Lindquist E.A."/>
            <person name="Lipzen A."/>
            <person name="Malagnac F."/>
            <person name="Mello A."/>
            <person name="Molinier V."/>
            <person name="Miyauchi S."/>
            <person name="Poulain J."/>
            <person name="Riccioni C."/>
            <person name="Rubini A."/>
            <person name="Sitrit Y."/>
            <person name="Splivallo R."/>
            <person name="Traeger S."/>
            <person name="Wang M."/>
            <person name="Zifcakova L."/>
            <person name="Wipf D."/>
            <person name="Zambonelli A."/>
            <person name="Paolocci F."/>
            <person name="Nowrousian M."/>
            <person name="Ottonello S."/>
            <person name="Baldrian P."/>
            <person name="Spatafora J.W."/>
            <person name="Henrissat B."/>
            <person name="Nagy L.G."/>
            <person name="Aury J.M."/>
            <person name="Wincker P."/>
            <person name="Grigoriev I.V."/>
            <person name="Bonfante P."/>
            <person name="Martin F.M."/>
        </authorList>
    </citation>
    <scope>NUCLEOTIDE SEQUENCE [LARGE SCALE GENOMIC DNA]</scope>
    <source>
        <strain evidence="14 15">ATCC MYA-4762</strain>
    </source>
</reference>
<dbReference type="SMART" id="SM01219">
    <property type="entry name" value="Frataxin_Cyay"/>
    <property type="match status" value="1"/>
</dbReference>
<dbReference type="InterPro" id="IPR036524">
    <property type="entry name" value="Frataxin/CyaY_sf"/>
</dbReference>
<keyword evidence="8" id="KW-0560">Oxidoreductase</keyword>
<dbReference type="GO" id="GO:0016226">
    <property type="term" value="P:iron-sulfur cluster assembly"/>
    <property type="evidence" value="ECO:0007669"/>
    <property type="project" value="InterPro"/>
</dbReference>
<dbReference type="EC" id="1.16.3.1" evidence="3"/>
<keyword evidence="6" id="KW-0410">Iron transport</keyword>
<dbReference type="GO" id="GO:0051537">
    <property type="term" value="F:2 iron, 2 sulfur cluster binding"/>
    <property type="evidence" value="ECO:0007669"/>
    <property type="project" value="TreeGrafter"/>
</dbReference>
<dbReference type="GO" id="GO:0005739">
    <property type="term" value="C:mitochondrion"/>
    <property type="evidence" value="ECO:0007669"/>
    <property type="project" value="UniProtKB-SubCell"/>
</dbReference>
<dbReference type="InterPro" id="IPR002908">
    <property type="entry name" value="Frataxin/CyaY"/>
</dbReference>
<dbReference type="GO" id="GO:0006879">
    <property type="term" value="P:intracellular iron ion homeostasis"/>
    <property type="evidence" value="ECO:0007669"/>
    <property type="project" value="UniProtKB-KW"/>
</dbReference>
<dbReference type="InterPro" id="IPR020895">
    <property type="entry name" value="Frataxin_CS"/>
</dbReference>
<evidence type="ECO:0000256" key="9">
    <source>
        <dbReference type="ARBA" id="ARBA00023004"/>
    </source>
</evidence>
<feature type="non-terminal residue" evidence="14">
    <location>
        <position position="189"/>
    </location>
</feature>
<proteinExistence type="inferred from homology"/>
<name>A0A3N4M3N4_9PEZI</name>
<accession>A0A3N4M3N4</accession>
<dbReference type="EMBL" id="ML121530">
    <property type="protein sequence ID" value="RPB27972.1"/>
    <property type="molecule type" value="Genomic_DNA"/>
</dbReference>
<keyword evidence="11" id="KW-0496">Mitochondrion</keyword>
<evidence type="ECO:0000256" key="3">
    <source>
        <dbReference type="ARBA" id="ARBA00013107"/>
    </source>
</evidence>
<dbReference type="PROSITE" id="PS50810">
    <property type="entry name" value="FRATAXIN_2"/>
    <property type="match status" value="1"/>
</dbReference>
<evidence type="ECO:0000256" key="4">
    <source>
        <dbReference type="ARBA" id="ARBA00022434"/>
    </source>
</evidence>
<comment type="subcellular location">
    <subcellularLocation>
        <location evidence="1">Mitochondrion</location>
    </subcellularLocation>
</comment>
<dbReference type="STRING" id="1051890.A0A3N4M3N4"/>
<keyword evidence="10" id="KW-0406">Ion transport</keyword>
<keyword evidence="5" id="KW-0813">Transport</keyword>
<dbReference type="Proteomes" id="UP000267821">
    <property type="component" value="Unassembled WGS sequence"/>
</dbReference>
<keyword evidence="9" id="KW-0408">Iron</keyword>
<dbReference type="GO" id="GO:0006826">
    <property type="term" value="P:iron ion transport"/>
    <property type="evidence" value="ECO:0007669"/>
    <property type="project" value="UniProtKB-KW"/>
</dbReference>
<sequence>MPSRIPTSLFSACVRPRWQCILPRLPHPLQASKRSFTMSRGSIIPTNLIPTSSPLTTALTRRNYSDHASTTRKYTPTPLDSTTYQRLSSTTLDTLLSSLEDLAEVSPSPESNNQVITDVEFSAGVLTVVVEGKGTWVVNKQPPNRQMWLSSPISGPRRFDWVVDEEGGRWICLRGGSEVGLGELLRKEL</sequence>
<dbReference type="PROSITE" id="PS01344">
    <property type="entry name" value="FRATAXIN_1"/>
    <property type="match status" value="1"/>
</dbReference>
<evidence type="ECO:0000256" key="5">
    <source>
        <dbReference type="ARBA" id="ARBA00022448"/>
    </source>
</evidence>
<gene>
    <name evidence="14" type="ORF">L211DRAFT_802638</name>
</gene>
<keyword evidence="4" id="KW-0409">Iron storage</keyword>
<feature type="region of interest" description="Disordered" evidence="13">
    <location>
        <begin position="61"/>
        <end position="82"/>
    </location>
</feature>
<keyword evidence="7" id="KW-0809">Transit peptide</keyword>
<evidence type="ECO:0000256" key="2">
    <source>
        <dbReference type="ARBA" id="ARBA00008183"/>
    </source>
</evidence>
<evidence type="ECO:0000256" key="12">
    <source>
        <dbReference type="ARBA" id="ARBA00047990"/>
    </source>
</evidence>
<dbReference type="OrthoDB" id="1897642at2759"/>
<comment type="similarity">
    <text evidence="2">Belongs to the frataxin family.</text>
</comment>
<dbReference type="PANTHER" id="PTHR16821">
    <property type="entry name" value="FRATAXIN"/>
    <property type="match status" value="1"/>
</dbReference>
<dbReference type="PANTHER" id="PTHR16821:SF2">
    <property type="entry name" value="FRATAXIN, MITOCHONDRIAL"/>
    <property type="match status" value="1"/>
</dbReference>
<evidence type="ECO:0000313" key="15">
    <source>
        <dbReference type="Proteomes" id="UP000267821"/>
    </source>
</evidence>